<dbReference type="Pfam" id="PF13426">
    <property type="entry name" value="PAS_9"/>
    <property type="match status" value="1"/>
</dbReference>
<protein>
    <submittedName>
        <fullName evidence="11">PAS sensor-containing response regulator</fullName>
    </submittedName>
</protein>
<keyword evidence="7" id="KW-0175">Coiled coil</keyword>
<dbReference type="PANTHER" id="PTHR48111">
    <property type="entry name" value="REGULATOR OF RPOS"/>
    <property type="match status" value="1"/>
</dbReference>
<dbReference type="KEGG" id="avp:AVENP_0665"/>
<evidence type="ECO:0000313" key="12">
    <source>
        <dbReference type="Proteomes" id="UP000503482"/>
    </source>
</evidence>
<dbReference type="NCBIfam" id="TIGR00229">
    <property type="entry name" value="sensory_box"/>
    <property type="match status" value="1"/>
</dbReference>
<dbReference type="PROSITE" id="PS50113">
    <property type="entry name" value="PAC"/>
    <property type="match status" value="1"/>
</dbReference>
<keyword evidence="3" id="KW-0805">Transcription regulation</keyword>
<dbReference type="CDD" id="cd00156">
    <property type="entry name" value="REC"/>
    <property type="match status" value="1"/>
</dbReference>
<dbReference type="SUPFAM" id="SSF55785">
    <property type="entry name" value="PYP-like sensor domain (PAS domain)"/>
    <property type="match status" value="1"/>
</dbReference>
<dbReference type="PANTHER" id="PTHR48111:SF1">
    <property type="entry name" value="TWO-COMPONENT RESPONSE REGULATOR ORR33"/>
    <property type="match status" value="1"/>
</dbReference>
<evidence type="ECO:0000256" key="6">
    <source>
        <dbReference type="PROSITE-ProRule" id="PRU00169"/>
    </source>
</evidence>
<evidence type="ECO:0000256" key="1">
    <source>
        <dbReference type="ARBA" id="ARBA00022553"/>
    </source>
</evidence>
<dbReference type="GO" id="GO:0032993">
    <property type="term" value="C:protein-DNA complex"/>
    <property type="evidence" value="ECO:0007669"/>
    <property type="project" value="TreeGrafter"/>
</dbReference>
<dbReference type="InterPro" id="IPR001610">
    <property type="entry name" value="PAC"/>
</dbReference>
<dbReference type="AlphaFoldDB" id="A0AAE7E2Z2"/>
<dbReference type="Pfam" id="PF00072">
    <property type="entry name" value="Response_reg"/>
    <property type="match status" value="1"/>
</dbReference>
<dbReference type="Proteomes" id="UP000503482">
    <property type="component" value="Chromosome"/>
</dbReference>
<evidence type="ECO:0000256" key="7">
    <source>
        <dbReference type="SAM" id="Coils"/>
    </source>
</evidence>
<name>A0AAE7E2Z2_9BACT</name>
<dbReference type="InterPro" id="IPR011006">
    <property type="entry name" value="CheY-like_superfamily"/>
</dbReference>
<dbReference type="SMART" id="SM00448">
    <property type="entry name" value="REC"/>
    <property type="match status" value="1"/>
</dbReference>
<organism evidence="11 12">
    <name type="scientific">Arcobacter venerupis</name>
    <dbReference type="NCBI Taxonomy" id="1054033"/>
    <lineage>
        <taxon>Bacteria</taxon>
        <taxon>Pseudomonadati</taxon>
        <taxon>Campylobacterota</taxon>
        <taxon>Epsilonproteobacteria</taxon>
        <taxon>Campylobacterales</taxon>
        <taxon>Arcobacteraceae</taxon>
        <taxon>Arcobacter</taxon>
    </lineage>
</organism>
<dbReference type="PROSITE" id="PS50112">
    <property type="entry name" value="PAS"/>
    <property type="match status" value="1"/>
</dbReference>
<reference evidence="11 12" key="1">
    <citation type="submission" date="2020-05" db="EMBL/GenBank/DDBJ databases">
        <title>Complete genome sequencing of Campylobacter and Arcobacter type strains.</title>
        <authorList>
            <person name="Miller W.G."/>
            <person name="Yee E."/>
        </authorList>
    </citation>
    <scope>NUCLEOTIDE SEQUENCE [LARGE SCALE GENOMIC DNA]</scope>
    <source>
        <strain evidence="11 12">LMG 26156</strain>
    </source>
</reference>
<dbReference type="PROSITE" id="PS50110">
    <property type="entry name" value="RESPONSE_REGULATORY"/>
    <property type="match status" value="1"/>
</dbReference>
<keyword evidence="2" id="KW-0902">Two-component regulatory system</keyword>
<keyword evidence="5" id="KW-0804">Transcription</keyword>
<feature type="domain" description="PAC" evidence="10">
    <location>
        <begin position="213"/>
        <end position="267"/>
    </location>
</feature>
<dbReference type="Gene3D" id="3.30.450.20">
    <property type="entry name" value="PAS domain"/>
    <property type="match status" value="1"/>
</dbReference>
<dbReference type="InterPro" id="IPR001789">
    <property type="entry name" value="Sig_transdc_resp-reg_receiver"/>
</dbReference>
<evidence type="ECO:0000256" key="3">
    <source>
        <dbReference type="ARBA" id="ARBA00023015"/>
    </source>
</evidence>
<dbReference type="Gene3D" id="3.40.50.2300">
    <property type="match status" value="1"/>
</dbReference>
<sequence length="450" mass="52872">MSIDRNLLKRLTLLYVEDDDVIRTELSQLLTNFFSMVHVAKNGKEGLRTYLENQDHIDLILTDVNMPELNGIEMIKKVRDFDTKIPVIFATAYSDSEFLVEAIKLRVQEYIVKPIDVRYLISLMNDVASNLYQDFLLTQQQNELEQYKEIIDLNNIVIKMDTHLNITYVNEHFCQISGFLQEDLIGKEFKYLKYHDMGNDIYTNLYANILNNKPWQGKLKNIKKDGSSFTTDAYVIPTLDETGEMTGAISIQKDITEELNKKREIQLALMREKSDFFIKSKEGNLEQNQVINELKHKLGKVQIELEQSLKNIDRYIYNNEKYRLENKNLKTELGLYKKNSNTNTAFKFSKENSDLRLENKKLKDKLTQLGLDDEKIISQQRVNYEIKITELEDQINELQEKIDSIQTDDVLLQKLEYWKEKAKKETSRIENLEKQIIAHGDTTFMNKIFN</sequence>
<keyword evidence="4" id="KW-0238">DNA-binding</keyword>
<evidence type="ECO:0000259" key="10">
    <source>
        <dbReference type="PROSITE" id="PS50113"/>
    </source>
</evidence>
<dbReference type="InterPro" id="IPR000700">
    <property type="entry name" value="PAS-assoc_C"/>
</dbReference>
<dbReference type="InterPro" id="IPR039420">
    <property type="entry name" value="WalR-like"/>
</dbReference>
<proteinExistence type="predicted"/>
<feature type="modified residue" description="4-aspartylphosphate" evidence="6">
    <location>
        <position position="63"/>
    </location>
</feature>
<evidence type="ECO:0000259" key="8">
    <source>
        <dbReference type="PROSITE" id="PS50110"/>
    </source>
</evidence>
<evidence type="ECO:0000256" key="4">
    <source>
        <dbReference type="ARBA" id="ARBA00023125"/>
    </source>
</evidence>
<dbReference type="CDD" id="cd00130">
    <property type="entry name" value="PAS"/>
    <property type="match status" value="1"/>
</dbReference>
<dbReference type="SUPFAM" id="SSF52172">
    <property type="entry name" value="CheY-like"/>
    <property type="match status" value="1"/>
</dbReference>
<evidence type="ECO:0000256" key="2">
    <source>
        <dbReference type="ARBA" id="ARBA00023012"/>
    </source>
</evidence>
<dbReference type="GO" id="GO:0006355">
    <property type="term" value="P:regulation of DNA-templated transcription"/>
    <property type="evidence" value="ECO:0007669"/>
    <property type="project" value="TreeGrafter"/>
</dbReference>
<evidence type="ECO:0000313" key="11">
    <source>
        <dbReference type="EMBL" id="QKF66235.1"/>
    </source>
</evidence>
<keyword evidence="1 6" id="KW-0597">Phosphoprotein</keyword>
<keyword evidence="12" id="KW-1185">Reference proteome</keyword>
<dbReference type="EMBL" id="CP053840">
    <property type="protein sequence ID" value="QKF66235.1"/>
    <property type="molecule type" value="Genomic_DNA"/>
</dbReference>
<evidence type="ECO:0000256" key="5">
    <source>
        <dbReference type="ARBA" id="ARBA00023163"/>
    </source>
</evidence>
<feature type="domain" description="Response regulatory" evidence="8">
    <location>
        <begin position="12"/>
        <end position="128"/>
    </location>
</feature>
<dbReference type="InterPro" id="IPR035965">
    <property type="entry name" value="PAS-like_dom_sf"/>
</dbReference>
<gene>
    <name evidence="11" type="ORF">AVENP_0665</name>
</gene>
<accession>A0AAE7E2Z2</accession>
<dbReference type="SMART" id="SM00086">
    <property type="entry name" value="PAC"/>
    <property type="match status" value="1"/>
</dbReference>
<dbReference type="GO" id="GO:0000976">
    <property type="term" value="F:transcription cis-regulatory region binding"/>
    <property type="evidence" value="ECO:0007669"/>
    <property type="project" value="TreeGrafter"/>
</dbReference>
<feature type="domain" description="PAS" evidence="9">
    <location>
        <begin position="143"/>
        <end position="213"/>
    </location>
</feature>
<feature type="coiled-coil region" evidence="7">
    <location>
        <begin position="291"/>
        <end position="435"/>
    </location>
</feature>
<dbReference type="InterPro" id="IPR000014">
    <property type="entry name" value="PAS"/>
</dbReference>
<dbReference type="RefSeq" id="WP_128357616.1">
    <property type="nucleotide sequence ID" value="NZ_CP053840.1"/>
</dbReference>
<dbReference type="GO" id="GO:0005829">
    <property type="term" value="C:cytosol"/>
    <property type="evidence" value="ECO:0007669"/>
    <property type="project" value="TreeGrafter"/>
</dbReference>
<dbReference type="GO" id="GO:0000156">
    <property type="term" value="F:phosphorelay response regulator activity"/>
    <property type="evidence" value="ECO:0007669"/>
    <property type="project" value="TreeGrafter"/>
</dbReference>
<evidence type="ECO:0000259" key="9">
    <source>
        <dbReference type="PROSITE" id="PS50112"/>
    </source>
</evidence>